<sequence length="530" mass="60733">MTMSVFRETKLHIAAFVALVLVLSQLATCQKNIGRLQTNKLRNVCDRHWEVIYSHDEGGNATFGDKRLLRNMAMTGSYIKAHLYMPDHILQLTADNINKRGDELCFQSLRALAHNGSHVDTEDPLLYFMVCTTGAVTERGTNHTSVFRVAIEWYVKEISSEMEPVYSNFIDGSPVNPDGIVALHEAAKHMNLLGAMRDKPYLFPLHNVVLDPETGEVNGQNVMHMGQTYRDNFVTFHDVPYQWFSYWSNLGGRDNARWSLQGHRAYKHNADTAALDWYADICWRHVYTNDANGFDEFGTVEELIDYINKGHRVRVRVDDMSMEVSNVRVKDNIVAAQLLNEVSRVGGYGQDRYHIESDTRAKFSIVHTTGKVICHEYLVGSTSRKINRPRRRSIEWMVDTRPWRVLLQTSDPPGQVLRGSQFELQEAIMQGASIRLNVVLDPLEGSFFTQANNLRLDMLTNTIYAQAMDHMSDKKSSVPGEYEFQRSLFRWYLLISSEGPVRMTAWNYGSDTFKYDESALQVEVTWYANV</sequence>
<feature type="signal peptide" evidence="1">
    <location>
        <begin position="1"/>
        <end position="29"/>
    </location>
</feature>
<keyword evidence="2" id="KW-1185">Reference proteome</keyword>
<reference evidence="3" key="1">
    <citation type="submission" date="2025-08" db="UniProtKB">
        <authorList>
            <consortium name="RefSeq"/>
        </authorList>
    </citation>
    <scope>IDENTIFICATION</scope>
</reference>
<accession>A0ABM0JQC9</accession>
<dbReference type="Proteomes" id="UP000694888">
    <property type="component" value="Unplaced"/>
</dbReference>
<evidence type="ECO:0000313" key="2">
    <source>
        <dbReference type="Proteomes" id="UP000694888"/>
    </source>
</evidence>
<name>A0ABM0JQC9_APLCA</name>
<evidence type="ECO:0000313" key="3">
    <source>
        <dbReference type="RefSeq" id="XP_005099071.2"/>
    </source>
</evidence>
<dbReference type="RefSeq" id="XP_005099071.2">
    <property type="nucleotide sequence ID" value="XM_005099014.3"/>
</dbReference>
<proteinExistence type="predicted"/>
<feature type="chain" id="PRO_5046371583" evidence="1">
    <location>
        <begin position="30"/>
        <end position="530"/>
    </location>
</feature>
<organism evidence="2 3">
    <name type="scientific">Aplysia californica</name>
    <name type="common">California sea hare</name>
    <dbReference type="NCBI Taxonomy" id="6500"/>
    <lineage>
        <taxon>Eukaryota</taxon>
        <taxon>Metazoa</taxon>
        <taxon>Spiralia</taxon>
        <taxon>Lophotrochozoa</taxon>
        <taxon>Mollusca</taxon>
        <taxon>Gastropoda</taxon>
        <taxon>Heterobranchia</taxon>
        <taxon>Euthyneura</taxon>
        <taxon>Tectipleura</taxon>
        <taxon>Aplysiida</taxon>
        <taxon>Aplysioidea</taxon>
        <taxon>Aplysiidae</taxon>
        <taxon>Aplysia</taxon>
    </lineage>
</organism>
<gene>
    <name evidence="3" type="primary">LOC101853557</name>
</gene>
<keyword evidence="1" id="KW-0732">Signal</keyword>
<evidence type="ECO:0000256" key="1">
    <source>
        <dbReference type="SAM" id="SignalP"/>
    </source>
</evidence>
<protein>
    <submittedName>
        <fullName evidence="3">Uncharacterized protein LOC101853557</fullName>
    </submittedName>
</protein>
<dbReference type="GeneID" id="101853557"/>